<accession>A0A401YYZ9</accession>
<dbReference type="RefSeq" id="WP_126641631.1">
    <property type="nucleotide sequence ID" value="NZ_BIFH01000035.1"/>
</dbReference>
<dbReference type="AlphaFoldDB" id="A0A401YYZ9"/>
<comment type="caution">
    <text evidence="2">The sequence shown here is derived from an EMBL/GenBank/DDBJ whole genome shotgun (WGS) entry which is preliminary data.</text>
</comment>
<evidence type="ECO:0000313" key="2">
    <source>
        <dbReference type="EMBL" id="GCD99862.1"/>
    </source>
</evidence>
<feature type="compositionally biased region" description="Low complexity" evidence="1">
    <location>
        <begin position="1"/>
        <end position="17"/>
    </location>
</feature>
<gene>
    <name evidence="2" type="ORF">EHYA_07584</name>
</gene>
<dbReference type="Proteomes" id="UP000286931">
    <property type="component" value="Unassembled WGS sequence"/>
</dbReference>
<organism evidence="2 3">
    <name type="scientific">Embleya hyalina</name>
    <dbReference type="NCBI Taxonomy" id="516124"/>
    <lineage>
        <taxon>Bacteria</taxon>
        <taxon>Bacillati</taxon>
        <taxon>Actinomycetota</taxon>
        <taxon>Actinomycetes</taxon>
        <taxon>Kitasatosporales</taxon>
        <taxon>Streptomycetaceae</taxon>
        <taxon>Embleya</taxon>
    </lineage>
</organism>
<protein>
    <submittedName>
        <fullName evidence="2">Uncharacterized protein</fullName>
    </submittedName>
</protein>
<proteinExistence type="predicted"/>
<reference evidence="2 3" key="1">
    <citation type="submission" date="2018-12" db="EMBL/GenBank/DDBJ databases">
        <title>Draft genome sequence of Embleya hyalina NBRC 13850T.</title>
        <authorList>
            <person name="Komaki H."/>
            <person name="Hosoyama A."/>
            <person name="Kimura A."/>
            <person name="Ichikawa N."/>
            <person name="Tamura T."/>
        </authorList>
    </citation>
    <scope>NUCLEOTIDE SEQUENCE [LARGE SCALE GENOMIC DNA]</scope>
    <source>
        <strain evidence="2 3">NBRC 13850</strain>
    </source>
</reference>
<dbReference type="OrthoDB" id="4758227at2"/>
<evidence type="ECO:0000256" key="1">
    <source>
        <dbReference type="SAM" id="MobiDB-lite"/>
    </source>
</evidence>
<dbReference type="EMBL" id="BIFH01000035">
    <property type="protein sequence ID" value="GCD99862.1"/>
    <property type="molecule type" value="Genomic_DNA"/>
</dbReference>
<name>A0A401YYZ9_9ACTN</name>
<feature type="region of interest" description="Disordered" evidence="1">
    <location>
        <begin position="1"/>
        <end position="32"/>
    </location>
</feature>
<keyword evidence="3" id="KW-1185">Reference proteome</keyword>
<evidence type="ECO:0000313" key="3">
    <source>
        <dbReference type="Proteomes" id="UP000286931"/>
    </source>
</evidence>
<sequence>MATAKPATPRKTAPRKTAAARKAEATKSTTSVEHAGVTYEIPAALDMPVGILEAQDEVEAIRLILGQDQWDAYKATGATIGDFSVFADKITAAAGQGDAGN</sequence>